<accession>A0A9P8ZZ36</accession>
<name>A0A9P8ZZ36_9PEZI</name>
<evidence type="ECO:0000256" key="2">
    <source>
        <dbReference type="PROSITE-ProRule" id="PRU00235"/>
    </source>
</evidence>
<proteinExistence type="predicted"/>
<feature type="repeat" description="RCC1" evidence="2">
    <location>
        <begin position="172"/>
        <end position="225"/>
    </location>
</feature>
<evidence type="ECO:0000256" key="1">
    <source>
        <dbReference type="ARBA" id="ARBA00022737"/>
    </source>
</evidence>
<dbReference type="Proteomes" id="UP000758603">
    <property type="component" value="Unassembled WGS sequence"/>
</dbReference>
<comment type="caution">
    <text evidence="3">The sequence shown here is derived from an EMBL/GenBank/DDBJ whole genome shotgun (WGS) entry which is preliminary data.</text>
</comment>
<organism evidence="3 4">
    <name type="scientific">Truncatella angustata</name>
    <dbReference type="NCBI Taxonomy" id="152316"/>
    <lineage>
        <taxon>Eukaryota</taxon>
        <taxon>Fungi</taxon>
        <taxon>Dikarya</taxon>
        <taxon>Ascomycota</taxon>
        <taxon>Pezizomycotina</taxon>
        <taxon>Sordariomycetes</taxon>
        <taxon>Xylariomycetidae</taxon>
        <taxon>Amphisphaeriales</taxon>
        <taxon>Sporocadaceae</taxon>
        <taxon>Truncatella</taxon>
    </lineage>
</organism>
<dbReference type="PANTHER" id="PTHR22870">
    <property type="entry name" value="REGULATOR OF CHROMOSOME CONDENSATION"/>
    <property type="match status" value="1"/>
</dbReference>
<feature type="repeat" description="RCC1" evidence="2">
    <location>
        <begin position="65"/>
        <end position="122"/>
    </location>
</feature>
<dbReference type="PROSITE" id="PS50012">
    <property type="entry name" value="RCC1_3"/>
    <property type="match status" value="3"/>
</dbReference>
<dbReference type="GeneID" id="70124102"/>
<reference evidence="3" key="1">
    <citation type="journal article" date="2021" name="Nat. Commun.">
        <title>Genetic determinants of endophytism in the Arabidopsis root mycobiome.</title>
        <authorList>
            <person name="Mesny F."/>
            <person name="Miyauchi S."/>
            <person name="Thiergart T."/>
            <person name="Pickel B."/>
            <person name="Atanasova L."/>
            <person name="Karlsson M."/>
            <person name="Huettel B."/>
            <person name="Barry K.W."/>
            <person name="Haridas S."/>
            <person name="Chen C."/>
            <person name="Bauer D."/>
            <person name="Andreopoulos W."/>
            <person name="Pangilinan J."/>
            <person name="LaButti K."/>
            <person name="Riley R."/>
            <person name="Lipzen A."/>
            <person name="Clum A."/>
            <person name="Drula E."/>
            <person name="Henrissat B."/>
            <person name="Kohler A."/>
            <person name="Grigoriev I.V."/>
            <person name="Martin F.M."/>
            <person name="Hacquard S."/>
        </authorList>
    </citation>
    <scope>NUCLEOTIDE SEQUENCE</scope>
    <source>
        <strain evidence="3">MPI-SDFR-AT-0073</strain>
    </source>
</reference>
<dbReference type="RefSeq" id="XP_045961011.1">
    <property type="nucleotide sequence ID" value="XM_046095209.1"/>
</dbReference>
<dbReference type="EMBL" id="JAGPXC010000002">
    <property type="protein sequence ID" value="KAH6656777.1"/>
    <property type="molecule type" value="Genomic_DNA"/>
</dbReference>
<dbReference type="Gene3D" id="2.130.10.30">
    <property type="entry name" value="Regulator of chromosome condensation 1/beta-lactamase-inhibitor protein II"/>
    <property type="match status" value="1"/>
</dbReference>
<dbReference type="SUPFAM" id="SSF50985">
    <property type="entry name" value="RCC1/BLIP-II"/>
    <property type="match status" value="1"/>
</dbReference>
<evidence type="ECO:0000313" key="4">
    <source>
        <dbReference type="Proteomes" id="UP000758603"/>
    </source>
</evidence>
<dbReference type="OrthoDB" id="5370059at2759"/>
<feature type="repeat" description="RCC1" evidence="2">
    <location>
        <begin position="123"/>
        <end position="171"/>
    </location>
</feature>
<dbReference type="InterPro" id="IPR009091">
    <property type="entry name" value="RCC1/BLIP-II"/>
</dbReference>
<keyword evidence="1" id="KW-0677">Repeat</keyword>
<sequence>MLTSTVAKSGNGRIAFYGPGNVAIDEHNLPADGGLGSIAHSLKEMGNLAQIVAYETGFAALNAKGEVYTWGDSRYPACLGRDTDETSPPSTPGLVADLVGLPTGKITKIAAGGYLLMAVTEAHDLYAWGGHPGQPALIEGLSHNPSPVVVEENDVVDMAVGAHHAIILTEGRELFVIGENANGQLGLPKEKKTVSWTKVPFPLEPGSSIHSVACGPRNTFVIVRKE</sequence>
<dbReference type="AlphaFoldDB" id="A0A9P8ZZ36"/>
<dbReference type="InterPro" id="IPR000408">
    <property type="entry name" value="Reg_chr_condens"/>
</dbReference>
<protein>
    <submittedName>
        <fullName evidence="3">Regulator of chromosome condensation 1/beta-lactamase-inhibitor protein II</fullName>
    </submittedName>
</protein>
<dbReference type="PANTHER" id="PTHR22870:SF408">
    <property type="entry name" value="OS09G0560450 PROTEIN"/>
    <property type="match status" value="1"/>
</dbReference>
<dbReference type="InterPro" id="IPR051210">
    <property type="entry name" value="Ub_ligase/GEF_domain"/>
</dbReference>
<gene>
    <name evidence="3" type="ORF">BKA67DRAFT_168710</name>
</gene>
<dbReference type="Pfam" id="PF00415">
    <property type="entry name" value="RCC1"/>
    <property type="match status" value="2"/>
</dbReference>
<keyword evidence="4" id="KW-1185">Reference proteome</keyword>
<evidence type="ECO:0000313" key="3">
    <source>
        <dbReference type="EMBL" id="KAH6656777.1"/>
    </source>
</evidence>